<accession>A0A1H6T5M5</accession>
<reference evidence="2 3" key="1">
    <citation type="submission" date="2016-10" db="EMBL/GenBank/DDBJ databases">
        <authorList>
            <person name="de Groot N.N."/>
        </authorList>
    </citation>
    <scope>NUCLEOTIDE SEQUENCE [LARGE SCALE GENOMIC DNA]</scope>
    <source>
        <strain evidence="2 3">DSM 19938</strain>
    </source>
</reference>
<gene>
    <name evidence="2" type="ORF">SAMN04487995_2033</name>
</gene>
<keyword evidence="3" id="KW-1185">Reference proteome</keyword>
<dbReference type="SUPFAM" id="SSF55469">
    <property type="entry name" value="FMN-dependent nitroreductase-like"/>
    <property type="match status" value="2"/>
</dbReference>
<dbReference type="NCBIfam" id="NF005901">
    <property type="entry name" value="PRK07877.1"/>
    <property type="match status" value="1"/>
</dbReference>
<dbReference type="Pfam" id="PF00899">
    <property type="entry name" value="ThiF"/>
    <property type="match status" value="1"/>
</dbReference>
<dbReference type="GO" id="GO:0061504">
    <property type="term" value="P:cyclic threonylcarbamoyladenosine biosynthetic process"/>
    <property type="evidence" value="ECO:0007669"/>
    <property type="project" value="TreeGrafter"/>
</dbReference>
<dbReference type="PANTHER" id="PTHR43267:SF3">
    <property type="entry name" value="THIF PROTEIN"/>
    <property type="match status" value="1"/>
</dbReference>
<sequence length="765" mass="85809">MYQDLELNETYLPVLFELSQEADKEKFSDIISAQTDRIILDLFASQKKEIFKIRSPKKRLSPDDLDALYNTWTEGRSLENEGTWVYYPWLNKMIHTLSKEEFIELRTSRNQFKITPSEQSSLFNKKIGIIGLSVGHAVALSIATERICSTLKLADFDTIELSNLNRIKTGIQNIGLNKCIVTAREIAEIDPFIKIECYQEGLTDENLEAFLLEGGKLDILIDECDGLEMKIASRQMAKKYQIPVVMETSDKGMLDVERFDLEADRSILHGFLDDVPPERLKNISPEDRIPLVLKIVDAKNSSLRGQLSLIEVGQSISTWPQLASAVTLGGGVVTDVCRRILLDQYNESGRYYVDLEKIIGNKKPVDKSWNADNPHPTFSLQDAIKLADTFPVPENSYSPAPEIVSEIVEAAGLAPSNANDQPWKWVYRNGRLFLFHDEKRSFSFANFSDISAHVSLGAAYENLLLKTNQHNLKVKSELFPLKNDKSLVAIVDFYKEENETVFETIYSPESVAFIANRSSNRNLSQPVEITQAELESLTESVKSVQGGEIHFITDREKILLLGKIIGESERITLLNKAGHKDFYERNIRWTPDHTEKSGDGIDIRGMGMVPAQIAALSIIKEPKIAEVLKTIGGANALVDGALRTASLASGIGLVTVAGTSSADYFAGGIALQRLWLKAEKMGFAIHPLNAPLYLFARLNSNQDETLDPKEIEQIRELRTKFLDIIPVRKDVAETFLFKIAKADKPAIKSKRLPLSEILFIENKAL</sequence>
<dbReference type="GO" id="GO:0008641">
    <property type="term" value="F:ubiquitin-like modifier activating enzyme activity"/>
    <property type="evidence" value="ECO:0007669"/>
    <property type="project" value="InterPro"/>
</dbReference>
<dbReference type="OrthoDB" id="5149792at2"/>
<feature type="domain" description="THIF-type NAD/FAD binding fold" evidence="1">
    <location>
        <begin position="113"/>
        <end position="246"/>
    </location>
</feature>
<protein>
    <submittedName>
        <fullName evidence="2">ThiF family protein</fullName>
    </submittedName>
</protein>
<dbReference type="CDD" id="cd01483">
    <property type="entry name" value="E1_enzyme_family"/>
    <property type="match status" value="1"/>
</dbReference>
<dbReference type="RefSeq" id="WP_090335047.1">
    <property type="nucleotide sequence ID" value="NZ_FNXY01000003.1"/>
</dbReference>
<dbReference type="InterPro" id="IPR000415">
    <property type="entry name" value="Nitroreductase-like"/>
</dbReference>
<dbReference type="EMBL" id="FNXY01000003">
    <property type="protein sequence ID" value="SEI75393.1"/>
    <property type="molecule type" value="Genomic_DNA"/>
</dbReference>
<name>A0A1H6T5M5_9BACT</name>
<dbReference type="GO" id="GO:0016491">
    <property type="term" value="F:oxidoreductase activity"/>
    <property type="evidence" value="ECO:0007669"/>
    <property type="project" value="InterPro"/>
</dbReference>
<dbReference type="InterPro" id="IPR000594">
    <property type="entry name" value="ThiF_NAD_FAD-bd"/>
</dbReference>
<evidence type="ECO:0000313" key="2">
    <source>
        <dbReference type="EMBL" id="SEI75393.1"/>
    </source>
</evidence>
<dbReference type="GO" id="GO:0061503">
    <property type="term" value="F:tRNA threonylcarbamoyladenosine dehydratase"/>
    <property type="evidence" value="ECO:0007669"/>
    <property type="project" value="TreeGrafter"/>
</dbReference>
<dbReference type="PANTHER" id="PTHR43267">
    <property type="entry name" value="TRNA THREONYLCARBAMOYLADENOSINE DEHYDRATASE"/>
    <property type="match status" value="1"/>
</dbReference>
<dbReference type="Proteomes" id="UP000199532">
    <property type="component" value="Unassembled WGS sequence"/>
</dbReference>
<dbReference type="SUPFAM" id="SSF69572">
    <property type="entry name" value="Activating enzymes of the ubiquitin-like proteins"/>
    <property type="match status" value="1"/>
</dbReference>
<evidence type="ECO:0000313" key="3">
    <source>
        <dbReference type="Proteomes" id="UP000199532"/>
    </source>
</evidence>
<dbReference type="InterPro" id="IPR035985">
    <property type="entry name" value="Ubiquitin-activating_enz"/>
</dbReference>
<dbReference type="STRING" id="408657.SAMN04487995_2033"/>
<dbReference type="Gene3D" id="3.40.50.720">
    <property type="entry name" value="NAD(P)-binding Rossmann-like Domain"/>
    <property type="match status" value="1"/>
</dbReference>
<proteinExistence type="predicted"/>
<dbReference type="Gene3D" id="3.40.109.10">
    <property type="entry name" value="NADH Oxidase"/>
    <property type="match status" value="1"/>
</dbReference>
<organism evidence="2 3">
    <name type="scientific">Dyadobacter koreensis</name>
    <dbReference type="NCBI Taxonomy" id="408657"/>
    <lineage>
        <taxon>Bacteria</taxon>
        <taxon>Pseudomonadati</taxon>
        <taxon>Bacteroidota</taxon>
        <taxon>Cytophagia</taxon>
        <taxon>Cytophagales</taxon>
        <taxon>Spirosomataceae</taxon>
        <taxon>Dyadobacter</taxon>
    </lineage>
</organism>
<evidence type="ECO:0000259" key="1">
    <source>
        <dbReference type="Pfam" id="PF00899"/>
    </source>
</evidence>
<dbReference type="InterPro" id="IPR045886">
    <property type="entry name" value="ThiF/MoeB/HesA"/>
</dbReference>
<dbReference type="AlphaFoldDB" id="A0A1H6T5M5"/>